<dbReference type="Proteomes" id="UP001438707">
    <property type="component" value="Unassembled WGS sequence"/>
</dbReference>
<proteinExistence type="predicted"/>
<evidence type="ECO:0000313" key="3">
    <source>
        <dbReference type="Proteomes" id="UP001438707"/>
    </source>
</evidence>
<dbReference type="EMBL" id="JALJOS010000023">
    <property type="protein sequence ID" value="KAK9825821.1"/>
    <property type="molecule type" value="Genomic_DNA"/>
</dbReference>
<dbReference type="AlphaFoldDB" id="A0AAW1QWK5"/>
<gene>
    <name evidence="2" type="ORF">WJX74_010607</name>
</gene>
<organism evidence="2 3">
    <name type="scientific">Apatococcus lobatus</name>
    <dbReference type="NCBI Taxonomy" id="904363"/>
    <lineage>
        <taxon>Eukaryota</taxon>
        <taxon>Viridiplantae</taxon>
        <taxon>Chlorophyta</taxon>
        <taxon>core chlorophytes</taxon>
        <taxon>Trebouxiophyceae</taxon>
        <taxon>Chlorellales</taxon>
        <taxon>Chlorellaceae</taxon>
        <taxon>Apatococcus</taxon>
    </lineage>
</organism>
<comment type="caution">
    <text evidence="2">The sequence shown here is derived from an EMBL/GenBank/DDBJ whole genome shotgun (WGS) entry which is preliminary data.</text>
</comment>
<feature type="region of interest" description="Disordered" evidence="1">
    <location>
        <begin position="1"/>
        <end position="32"/>
    </location>
</feature>
<name>A0AAW1QWK5_9CHLO</name>
<sequence>MDEQSTSDFAASSSEESCPCSQNKPRPEESFSSRKLFSLARVLAQLPGQRVSKPPAALAAKARSFRPQTDSFISSKASEIMSTLEKRGMLWLSSSLAYLSASVGK</sequence>
<keyword evidence="3" id="KW-1185">Reference proteome</keyword>
<accession>A0AAW1QWK5</accession>
<evidence type="ECO:0000256" key="1">
    <source>
        <dbReference type="SAM" id="MobiDB-lite"/>
    </source>
</evidence>
<evidence type="ECO:0000313" key="2">
    <source>
        <dbReference type="EMBL" id="KAK9825821.1"/>
    </source>
</evidence>
<reference evidence="2 3" key="1">
    <citation type="journal article" date="2024" name="Nat. Commun.">
        <title>Phylogenomics reveals the evolutionary origins of lichenization in chlorophyte algae.</title>
        <authorList>
            <person name="Puginier C."/>
            <person name="Libourel C."/>
            <person name="Otte J."/>
            <person name="Skaloud P."/>
            <person name="Haon M."/>
            <person name="Grisel S."/>
            <person name="Petersen M."/>
            <person name="Berrin J.G."/>
            <person name="Delaux P.M."/>
            <person name="Dal Grande F."/>
            <person name="Keller J."/>
        </authorList>
    </citation>
    <scope>NUCLEOTIDE SEQUENCE [LARGE SCALE GENOMIC DNA]</scope>
    <source>
        <strain evidence="2 3">SAG 2145</strain>
    </source>
</reference>
<protein>
    <submittedName>
        <fullName evidence="2">Uncharacterized protein</fullName>
    </submittedName>
</protein>
<feature type="compositionally biased region" description="Low complexity" evidence="1">
    <location>
        <begin position="10"/>
        <end position="21"/>
    </location>
</feature>